<feature type="transmembrane region" description="Helical" evidence="7">
    <location>
        <begin position="124"/>
        <end position="144"/>
    </location>
</feature>
<dbReference type="Proteomes" id="UP000642509">
    <property type="component" value="Unassembled WGS sequence"/>
</dbReference>
<evidence type="ECO:0000313" key="8">
    <source>
        <dbReference type="EMBL" id="GGO43488.1"/>
    </source>
</evidence>
<feature type="transmembrane region" description="Helical" evidence="7">
    <location>
        <begin position="165"/>
        <end position="188"/>
    </location>
</feature>
<dbReference type="PANTHER" id="PTHR30213">
    <property type="entry name" value="INNER MEMBRANE PROTEIN YHJD"/>
    <property type="match status" value="1"/>
</dbReference>
<feature type="transmembrane region" description="Helical" evidence="7">
    <location>
        <begin position="283"/>
        <end position="310"/>
    </location>
</feature>
<evidence type="ECO:0000256" key="1">
    <source>
        <dbReference type="ARBA" id="ARBA00004651"/>
    </source>
</evidence>
<keyword evidence="3 7" id="KW-0812">Transmembrane</keyword>
<feature type="compositionally biased region" description="Basic and acidic residues" evidence="6">
    <location>
        <begin position="18"/>
        <end position="30"/>
    </location>
</feature>
<dbReference type="PIRSF" id="PIRSF035875">
    <property type="entry name" value="RNase_BN"/>
    <property type="match status" value="1"/>
</dbReference>
<dbReference type="Pfam" id="PF03631">
    <property type="entry name" value="Virul_fac_BrkB"/>
    <property type="match status" value="1"/>
</dbReference>
<evidence type="ECO:0000256" key="4">
    <source>
        <dbReference type="ARBA" id="ARBA00022989"/>
    </source>
</evidence>
<keyword evidence="9" id="KW-1185">Reference proteome</keyword>
<keyword evidence="2" id="KW-1003">Cell membrane</keyword>
<feature type="transmembrane region" description="Helical" evidence="7">
    <location>
        <begin position="61"/>
        <end position="83"/>
    </location>
</feature>
<evidence type="ECO:0000256" key="6">
    <source>
        <dbReference type="SAM" id="MobiDB-lite"/>
    </source>
</evidence>
<feature type="transmembrane region" description="Helical" evidence="7">
    <location>
        <begin position="255"/>
        <end position="277"/>
    </location>
</feature>
<comment type="subcellular location">
    <subcellularLocation>
        <location evidence="1">Cell membrane</location>
        <topology evidence="1">Multi-pass membrane protein</topology>
    </subcellularLocation>
</comment>
<dbReference type="EMBL" id="BMLQ01000003">
    <property type="protein sequence ID" value="GGO43488.1"/>
    <property type="molecule type" value="Genomic_DNA"/>
</dbReference>
<sequence>MPIKDPIDATLDAADSPEPDHGTKPDDPPKLKGASWKYAFKRALKEFGTDSGTDLAARLTYYMVLSLAPALLAIFSIITLVLANNAGTVTTLVDDLVQQYVPADYQSLVVDLVDTMISSATGGVIALIIGIATALWSASAYVKAFSRSMNAIYGVEEGRGLVKQLGTMLLVTLSLLLGVVLILVSLALNQSLVDGVLGPIAEPLGLGGTLTFLSETFLPIWAWVKWPVILALVITMIAVLYYFTPNVKQPKFTWVGIGSVVAIVGIAIAGVALSIYLTQFAGYSSYGAIGTVMALLFVLWIFNIVLLLGAEVDAEVERARQLQAGIPAEEMIQLPPRDISKVEKAKEARDKLEADGRVLRLTYGAEGHEEPTRRD</sequence>
<dbReference type="RefSeq" id="WP_188805188.1">
    <property type="nucleotide sequence ID" value="NZ_BAAAOU010000004.1"/>
</dbReference>
<keyword evidence="4 7" id="KW-1133">Transmembrane helix</keyword>
<evidence type="ECO:0000256" key="2">
    <source>
        <dbReference type="ARBA" id="ARBA00022475"/>
    </source>
</evidence>
<evidence type="ECO:0008006" key="10">
    <source>
        <dbReference type="Google" id="ProtNLM"/>
    </source>
</evidence>
<dbReference type="PANTHER" id="PTHR30213:SF0">
    <property type="entry name" value="UPF0761 MEMBRANE PROTEIN YIHY"/>
    <property type="match status" value="1"/>
</dbReference>
<feature type="region of interest" description="Disordered" evidence="6">
    <location>
        <begin position="1"/>
        <end position="31"/>
    </location>
</feature>
<proteinExistence type="predicted"/>
<reference evidence="9" key="1">
    <citation type="journal article" date="2019" name="Int. J. Syst. Evol. Microbiol.">
        <title>The Global Catalogue of Microorganisms (GCM) 10K type strain sequencing project: providing services to taxonomists for standard genome sequencing and annotation.</title>
        <authorList>
            <consortium name="The Broad Institute Genomics Platform"/>
            <consortium name="The Broad Institute Genome Sequencing Center for Infectious Disease"/>
            <person name="Wu L."/>
            <person name="Ma J."/>
        </authorList>
    </citation>
    <scope>NUCLEOTIDE SEQUENCE [LARGE SCALE GENOMIC DNA]</scope>
    <source>
        <strain evidence="9">CGMCC 1.7064</strain>
    </source>
</reference>
<dbReference type="NCBIfam" id="TIGR00765">
    <property type="entry name" value="yihY_not_rbn"/>
    <property type="match status" value="1"/>
</dbReference>
<gene>
    <name evidence="8" type="ORF">GCM10010977_11740</name>
</gene>
<evidence type="ECO:0000256" key="5">
    <source>
        <dbReference type="ARBA" id="ARBA00023136"/>
    </source>
</evidence>
<evidence type="ECO:0000256" key="7">
    <source>
        <dbReference type="SAM" id="Phobius"/>
    </source>
</evidence>
<accession>A0ABQ2LXP7</accession>
<evidence type="ECO:0000313" key="9">
    <source>
        <dbReference type="Proteomes" id="UP000642509"/>
    </source>
</evidence>
<name>A0ABQ2LXP7_9MICC</name>
<keyword evidence="5 7" id="KW-0472">Membrane</keyword>
<dbReference type="InterPro" id="IPR017039">
    <property type="entry name" value="Virul_fac_BrkB"/>
</dbReference>
<evidence type="ECO:0000256" key="3">
    <source>
        <dbReference type="ARBA" id="ARBA00022692"/>
    </source>
</evidence>
<organism evidence="8 9">
    <name type="scientific">Citricoccus zhacaiensis</name>
    <dbReference type="NCBI Taxonomy" id="489142"/>
    <lineage>
        <taxon>Bacteria</taxon>
        <taxon>Bacillati</taxon>
        <taxon>Actinomycetota</taxon>
        <taxon>Actinomycetes</taxon>
        <taxon>Micrococcales</taxon>
        <taxon>Micrococcaceae</taxon>
        <taxon>Citricoccus</taxon>
    </lineage>
</organism>
<comment type="caution">
    <text evidence="8">The sequence shown here is derived from an EMBL/GenBank/DDBJ whole genome shotgun (WGS) entry which is preliminary data.</text>
</comment>
<protein>
    <recommendedName>
        <fullName evidence="10">YihY/virulence factor BrkB family protein</fullName>
    </recommendedName>
</protein>
<feature type="transmembrane region" description="Helical" evidence="7">
    <location>
        <begin position="220"/>
        <end position="243"/>
    </location>
</feature>